<dbReference type="AlphaFoldDB" id="A0A699YWJ2"/>
<comment type="caution">
    <text evidence="2">The sequence shown here is derived from an EMBL/GenBank/DDBJ whole genome shotgun (WGS) entry which is preliminary data.</text>
</comment>
<keyword evidence="3" id="KW-1185">Reference proteome</keyword>
<sequence length="85" mass="8557">MQDGGQPQARLGAGPQPQAALPPGANGQGPAAAGSITASLQTAIEELTLLATDLATDMSFEVRTLSRGVGPLPPRLNFESGDESS</sequence>
<gene>
    <name evidence="2" type="ORF">HaLaN_07543</name>
</gene>
<name>A0A699YWJ2_HAELA</name>
<evidence type="ECO:0000256" key="1">
    <source>
        <dbReference type="SAM" id="MobiDB-lite"/>
    </source>
</evidence>
<accession>A0A699YWJ2</accession>
<organism evidence="2 3">
    <name type="scientific">Haematococcus lacustris</name>
    <name type="common">Green alga</name>
    <name type="synonym">Haematococcus pluvialis</name>
    <dbReference type="NCBI Taxonomy" id="44745"/>
    <lineage>
        <taxon>Eukaryota</taxon>
        <taxon>Viridiplantae</taxon>
        <taxon>Chlorophyta</taxon>
        <taxon>core chlorophytes</taxon>
        <taxon>Chlorophyceae</taxon>
        <taxon>CS clade</taxon>
        <taxon>Chlamydomonadales</taxon>
        <taxon>Haematococcaceae</taxon>
        <taxon>Haematococcus</taxon>
    </lineage>
</organism>
<feature type="region of interest" description="Disordered" evidence="1">
    <location>
        <begin position="65"/>
        <end position="85"/>
    </location>
</feature>
<reference evidence="2 3" key="1">
    <citation type="submission" date="2020-02" db="EMBL/GenBank/DDBJ databases">
        <title>Draft genome sequence of Haematococcus lacustris strain NIES-144.</title>
        <authorList>
            <person name="Morimoto D."/>
            <person name="Nakagawa S."/>
            <person name="Yoshida T."/>
            <person name="Sawayama S."/>
        </authorList>
    </citation>
    <scope>NUCLEOTIDE SEQUENCE [LARGE SCALE GENOMIC DNA]</scope>
    <source>
        <strain evidence="2 3">NIES-144</strain>
    </source>
</reference>
<feature type="region of interest" description="Disordered" evidence="1">
    <location>
        <begin position="1"/>
        <end position="35"/>
    </location>
</feature>
<evidence type="ECO:0000313" key="3">
    <source>
        <dbReference type="Proteomes" id="UP000485058"/>
    </source>
</evidence>
<proteinExistence type="predicted"/>
<dbReference type="Proteomes" id="UP000485058">
    <property type="component" value="Unassembled WGS sequence"/>
</dbReference>
<dbReference type="EMBL" id="BLLF01000451">
    <property type="protein sequence ID" value="GFH11948.1"/>
    <property type="molecule type" value="Genomic_DNA"/>
</dbReference>
<feature type="compositionally biased region" description="Low complexity" evidence="1">
    <location>
        <begin position="12"/>
        <end position="34"/>
    </location>
</feature>
<protein>
    <submittedName>
        <fullName evidence="2">Uncharacterized protein</fullName>
    </submittedName>
</protein>
<evidence type="ECO:0000313" key="2">
    <source>
        <dbReference type="EMBL" id="GFH11948.1"/>
    </source>
</evidence>